<dbReference type="STRING" id="1156935.QWE_11391"/>
<dbReference type="RefSeq" id="WP_006726268.1">
    <property type="nucleotide sequence ID" value="NZ_ALJF01000009.1"/>
</dbReference>
<proteinExistence type="predicted"/>
<sequence length="65" mass="7407">MMTSDAGLNRQTDCEDSQEALPPLTHEEFWQVLDMAFGMLSDVWDCKERQQDGLAGNSELTEEKQ</sequence>
<name>K2Q6V7_9HYPH</name>
<feature type="region of interest" description="Disordered" evidence="1">
    <location>
        <begin position="1"/>
        <end position="22"/>
    </location>
</feature>
<organism evidence="2 3">
    <name type="scientific">Agrobacterium albertimagni AOL15</name>
    <dbReference type="NCBI Taxonomy" id="1156935"/>
    <lineage>
        <taxon>Bacteria</taxon>
        <taxon>Pseudomonadati</taxon>
        <taxon>Pseudomonadota</taxon>
        <taxon>Alphaproteobacteria</taxon>
        <taxon>Hyphomicrobiales</taxon>
        <taxon>Rhizobiaceae</taxon>
        <taxon>Rhizobium/Agrobacterium group</taxon>
        <taxon>Agrobacterium</taxon>
    </lineage>
</organism>
<evidence type="ECO:0000313" key="2">
    <source>
        <dbReference type="EMBL" id="EKF59399.1"/>
    </source>
</evidence>
<dbReference type="Proteomes" id="UP000007123">
    <property type="component" value="Unassembled WGS sequence"/>
</dbReference>
<evidence type="ECO:0000313" key="3">
    <source>
        <dbReference type="Proteomes" id="UP000007123"/>
    </source>
</evidence>
<dbReference type="EMBL" id="ALJF01000009">
    <property type="protein sequence ID" value="EKF59399.1"/>
    <property type="molecule type" value="Genomic_DNA"/>
</dbReference>
<comment type="caution">
    <text evidence="2">The sequence shown here is derived from an EMBL/GenBank/DDBJ whole genome shotgun (WGS) entry which is preliminary data.</text>
</comment>
<accession>K2Q6V7</accession>
<evidence type="ECO:0000256" key="1">
    <source>
        <dbReference type="SAM" id="MobiDB-lite"/>
    </source>
</evidence>
<gene>
    <name evidence="2" type="ORF">QWE_11391</name>
</gene>
<keyword evidence="3" id="KW-1185">Reference proteome</keyword>
<dbReference type="AlphaFoldDB" id="K2Q6V7"/>
<reference evidence="2 3" key="1">
    <citation type="journal article" date="2012" name="J. Bacteriol.">
        <title>Draft Genome Sequence of Agrobacterium albertimagni Strain AOL15.</title>
        <authorList>
            <person name="Trimble W.L."/>
            <person name="Phung le T."/>
            <person name="Meyer F."/>
            <person name="Gilbert J.A."/>
            <person name="Silver S."/>
        </authorList>
    </citation>
    <scope>NUCLEOTIDE SEQUENCE [LARGE SCALE GENOMIC DNA]</scope>
    <source>
        <strain evidence="2 3">AOL15</strain>
    </source>
</reference>
<dbReference type="OrthoDB" id="9862520at2"/>
<protein>
    <submittedName>
        <fullName evidence="2">Uncharacterized protein</fullName>
    </submittedName>
</protein>